<sequence length="295" mass="33205">MPMSRGAFPVIVARAGLKRAYFMEYMQHKLLYPTVFNMHDSTRGYEDFVKVSGFGRMAQMGEGESIFYDRAVEGTRISAGHAMFGLGYQVSRVLMDDEQYSIMSRMSQALARSVQYEQEVRAWAVFNDAQAGSTFTGFDSNPLLHNSHTLLNSTSTQDNRIQADLSVSALEAAVDLFATVVDESALNIAIDPKVLVVPAQNRWLASTLLESEFSPEDANNSINPLRDVGLSWFASPFITDTDSWFVLADKGDHDLGFYWRLKPETDDTEDFDTKGLKFSSIQRFLIHWNDFRGVV</sequence>
<name>A0A0F8XBV0_9ZZZZ</name>
<protein>
    <recommendedName>
        <fullName evidence="2">Bacteriophage Mu GpT domain-containing protein</fullName>
    </recommendedName>
</protein>
<evidence type="ECO:0000313" key="1">
    <source>
        <dbReference type="EMBL" id="KKK66637.1"/>
    </source>
</evidence>
<proteinExistence type="predicted"/>
<dbReference type="EMBL" id="LAZR01059986">
    <property type="protein sequence ID" value="KKK66637.1"/>
    <property type="molecule type" value="Genomic_DNA"/>
</dbReference>
<feature type="non-terminal residue" evidence="1">
    <location>
        <position position="295"/>
    </location>
</feature>
<reference evidence="1" key="1">
    <citation type="journal article" date="2015" name="Nature">
        <title>Complex archaea that bridge the gap between prokaryotes and eukaryotes.</title>
        <authorList>
            <person name="Spang A."/>
            <person name="Saw J.H."/>
            <person name="Jorgensen S.L."/>
            <person name="Zaremba-Niedzwiedzka K."/>
            <person name="Martijn J."/>
            <person name="Lind A.E."/>
            <person name="van Eijk R."/>
            <person name="Schleper C."/>
            <person name="Guy L."/>
            <person name="Ettema T.J."/>
        </authorList>
    </citation>
    <scope>NUCLEOTIDE SEQUENCE</scope>
</reference>
<gene>
    <name evidence="1" type="ORF">LCGC14_2962090</name>
</gene>
<organism evidence="1">
    <name type="scientific">marine sediment metagenome</name>
    <dbReference type="NCBI Taxonomy" id="412755"/>
    <lineage>
        <taxon>unclassified sequences</taxon>
        <taxon>metagenomes</taxon>
        <taxon>ecological metagenomes</taxon>
    </lineage>
</organism>
<accession>A0A0F8XBV0</accession>
<evidence type="ECO:0008006" key="2">
    <source>
        <dbReference type="Google" id="ProtNLM"/>
    </source>
</evidence>
<dbReference type="Pfam" id="PF25209">
    <property type="entry name" value="Phage_capsid_4"/>
    <property type="match status" value="1"/>
</dbReference>
<dbReference type="AlphaFoldDB" id="A0A0F8XBV0"/>
<comment type="caution">
    <text evidence="1">The sequence shown here is derived from an EMBL/GenBank/DDBJ whole genome shotgun (WGS) entry which is preliminary data.</text>
</comment>